<evidence type="ECO:0000256" key="1">
    <source>
        <dbReference type="ARBA" id="ARBA00004429"/>
    </source>
</evidence>
<accession>A0A1U7DA23</accession>
<feature type="transmembrane region" description="Helical" evidence="7">
    <location>
        <begin position="363"/>
        <end position="388"/>
    </location>
</feature>
<dbReference type="KEGG" id="tpro:Ga0080559_TMP4162"/>
<dbReference type="GO" id="GO:0022857">
    <property type="term" value="F:transmembrane transporter activity"/>
    <property type="evidence" value="ECO:0007669"/>
    <property type="project" value="UniProtKB-UniRule"/>
</dbReference>
<evidence type="ECO:0000313" key="9">
    <source>
        <dbReference type="EMBL" id="APX24958.1"/>
    </source>
</evidence>
<comment type="function">
    <text evidence="7">Part of the tripartite ATP-independent periplasmic (TRAP) transport system.</text>
</comment>
<feature type="transmembrane region" description="Helical" evidence="7">
    <location>
        <begin position="56"/>
        <end position="76"/>
    </location>
</feature>
<feature type="transmembrane region" description="Helical" evidence="7">
    <location>
        <begin position="279"/>
        <end position="301"/>
    </location>
</feature>
<evidence type="ECO:0000256" key="7">
    <source>
        <dbReference type="RuleBase" id="RU369079"/>
    </source>
</evidence>
<comment type="subunit">
    <text evidence="7">The complex comprises the extracytoplasmic solute receptor protein and the two transmembrane proteins.</text>
</comment>
<evidence type="ECO:0000256" key="6">
    <source>
        <dbReference type="ARBA" id="ARBA00023136"/>
    </source>
</evidence>
<feature type="transmembrane region" description="Helical" evidence="7">
    <location>
        <begin position="408"/>
        <end position="430"/>
    </location>
</feature>
<dbReference type="PANTHER" id="PTHR33362:SF5">
    <property type="entry name" value="C4-DICARBOXYLATE TRAP TRANSPORTER LARGE PERMEASE PROTEIN DCTM"/>
    <property type="match status" value="1"/>
</dbReference>
<dbReference type="Pfam" id="PF06808">
    <property type="entry name" value="DctM"/>
    <property type="match status" value="1"/>
</dbReference>
<keyword evidence="4 7" id="KW-0812">Transmembrane</keyword>
<dbReference type="PANTHER" id="PTHR33362">
    <property type="entry name" value="SIALIC ACID TRAP TRANSPORTER PERMEASE PROTEIN SIAT-RELATED"/>
    <property type="match status" value="1"/>
</dbReference>
<dbReference type="Proteomes" id="UP000186559">
    <property type="component" value="Chromosome"/>
</dbReference>
<reference evidence="9 10" key="1">
    <citation type="submission" date="2016-03" db="EMBL/GenBank/DDBJ databases">
        <title>Deep-sea bacteria in the southern Pacific.</title>
        <authorList>
            <person name="Tang K."/>
        </authorList>
    </citation>
    <scope>NUCLEOTIDE SEQUENCE [LARGE SCALE GENOMIC DNA]</scope>
    <source>
        <strain evidence="9 10">JLT2016</strain>
    </source>
</reference>
<keyword evidence="2" id="KW-1003">Cell membrane</keyword>
<dbReference type="PIRSF" id="PIRSF006066">
    <property type="entry name" value="HI0050"/>
    <property type="match status" value="1"/>
</dbReference>
<evidence type="ECO:0000256" key="5">
    <source>
        <dbReference type="ARBA" id="ARBA00022989"/>
    </source>
</evidence>
<evidence type="ECO:0000256" key="4">
    <source>
        <dbReference type="ARBA" id="ARBA00022692"/>
    </source>
</evidence>
<evidence type="ECO:0000259" key="8">
    <source>
        <dbReference type="Pfam" id="PF06808"/>
    </source>
</evidence>
<proteinExistence type="inferred from homology"/>
<comment type="subcellular location">
    <subcellularLocation>
        <location evidence="1 7">Cell inner membrane</location>
        <topology evidence="1 7">Multi-pass membrane protein</topology>
    </subcellularLocation>
</comment>
<keyword evidence="10" id="KW-1185">Reference proteome</keyword>
<dbReference type="OrthoDB" id="9790209at2"/>
<comment type="similarity">
    <text evidence="7">Belongs to the TRAP transporter large permease family.</text>
</comment>
<keyword evidence="7" id="KW-0813">Transport</keyword>
<keyword evidence="6 7" id="KW-0472">Membrane</keyword>
<dbReference type="RefSeq" id="WP_076624660.1">
    <property type="nucleotide sequence ID" value="NZ_BMEW01000001.1"/>
</dbReference>
<evidence type="ECO:0000256" key="2">
    <source>
        <dbReference type="ARBA" id="ARBA00022475"/>
    </source>
</evidence>
<keyword evidence="3 7" id="KW-0997">Cell inner membrane</keyword>
<comment type="caution">
    <text evidence="7">Lacks conserved residue(s) required for the propagation of feature annotation.</text>
</comment>
<protein>
    <recommendedName>
        <fullName evidence="7">TRAP transporter large permease protein</fullName>
    </recommendedName>
</protein>
<dbReference type="NCBIfam" id="TIGR00786">
    <property type="entry name" value="dctM"/>
    <property type="match status" value="1"/>
</dbReference>
<evidence type="ECO:0000313" key="10">
    <source>
        <dbReference type="Proteomes" id="UP000186559"/>
    </source>
</evidence>
<gene>
    <name evidence="9" type="ORF">Ga0080559_TMP4162</name>
</gene>
<feature type="transmembrane region" description="Helical" evidence="7">
    <location>
        <begin position="249"/>
        <end position="267"/>
    </location>
</feature>
<sequence>MDKVDIGLLSLVATLVLLALRLPIGIALALVSFVGIAAITSVGAAWGIVSTIPYSFVATWEFSAVPMFLLMGYLAARTDMTGGLFQAMRILLARVPGSLASASVGASALFAAASGSSLATSAALSKIAVPEMLRAGYDKGLATGTIAASGTLGSLIPPSILLVIYGLFTSTPIGPLFMAGFIPGALTAFAFVAMIMLRVWRNPSIAPKLQTQFTRAEKISALLDIWPLPTLIVGVLGGIFFGVITPTEAGAVGTALVILISILRRQFSLKMLAQAAADAAVATSVMFVIAVGASMFVRLMAFSQLPGFAADVILGISDNPFVVILLISLIFVFLGMFVDAVGIMLLVLPVIMPLLDQLDINMIWFGIITIKLLEIGLITPPVGLNVYVVRTALGNLVSLPTIFRGAAWFMLTDLVVLLILVAFPVITLWLPGVMAH</sequence>
<keyword evidence="5 7" id="KW-1133">Transmembrane helix</keyword>
<feature type="domain" description="TRAP C4-dicarboxylate transport system permease DctM subunit" evidence="8">
    <location>
        <begin position="11"/>
        <end position="424"/>
    </location>
</feature>
<dbReference type="STRING" id="1229727.Ga0080559_TMP4162"/>
<dbReference type="InterPro" id="IPR004681">
    <property type="entry name" value="TRAP_DctM"/>
</dbReference>
<evidence type="ECO:0000256" key="3">
    <source>
        <dbReference type="ARBA" id="ARBA00022519"/>
    </source>
</evidence>
<feature type="transmembrane region" description="Helical" evidence="7">
    <location>
        <begin position="321"/>
        <end position="351"/>
    </location>
</feature>
<dbReference type="AlphaFoldDB" id="A0A1U7DA23"/>
<dbReference type="InterPro" id="IPR010656">
    <property type="entry name" value="DctM"/>
</dbReference>
<name>A0A1U7DA23_9RHOB</name>
<dbReference type="EMBL" id="CP014796">
    <property type="protein sequence ID" value="APX24958.1"/>
    <property type="molecule type" value="Genomic_DNA"/>
</dbReference>
<feature type="transmembrane region" description="Helical" evidence="7">
    <location>
        <begin position="180"/>
        <end position="200"/>
    </location>
</feature>
<feature type="transmembrane region" description="Helical" evidence="7">
    <location>
        <begin position="141"/>
        <end position="168"/>
    </location>
</feature>
<dbReference type="GO" id="GO:0005886">
    <property type="term" value="C:plasma membrane"/>
    <property type="evidence" value="ECO:0007669"/>
    <property type="project" value="UniProtKB-SubCell"/>
</dbReference>
<organism evidence="9 10">
    <name type="scientific">Salipiger profundus</name>
    <dbReference type="NCBI Taxonomy" id="1229727"/>
    <lineage>
        <taxon>Bacteria</taxon>
        <taxon>Pseudomonadati</taxon>
        <taxon>Pseudomonadota</taxon>
        <taxon>Alphaproteobacteria</taxon>
        <taxon>Rhodobacterales</taxon>
        <taxon>Roseobacteraceae</taxon>
        <taxon>Salipiger</taxon>
    </lineage>
</organism>